<evidence type="ECO:0000313" key="4">
    <source>
        <dbReference type="Proteomes" id="UP000439113"/>
    </source>
</evidence>
<gene>
    <name evidence="3" type="ORF">GJ654_17615</name>
</gene>
<protein>
    <submittedName>
        <fullName evidence="3">Uncharacterized protein</fullName>
    </submittedName>
</protein>
<dbReference type="Proteomes" id="UP000439113">
    <property type="component" value="Unassembled WGS sequence"/>
</dbReference>
<dbReference type="EMBL" id="WNKS01000022">
    <property type="protein sequence ID" value="MTV32803.1"/>
    <property type="molecule type" value="Genomic_DNA"/>
</dbReference>
<feature type="signal peptide" evidence="2">
    <location>
        <begin position="1"/>
        <end position="23"/>
    </location>
</feature>
<keyword evidence="2" id="KW-0732">Signal</keyword>
<sequence length="123" mass="13200">MKTLMHIVIVASLALIGVAPASAEPARSAPAAAPVADRGATLQKAREDLNDWRLKLDAFAEKAKTESQAARAEAAEDLNRAWRKTKDAAARLETASAAEWASAKAKFKKESEAMAASWAKVRR</sequence>
<name>A0A6N8DUE4_RHOAC</name>
<feature type="coiled-coil region" evidence="1">
    <location>
        <begin position="42"/>
        <end position="80"/>
    </location>
</feature>
<evidence type="ECO:0000313" key="3">
    <source>
        <dbReference type="EMBL" id="MTV32803.1"/>
    </source>
</evidence>
<comment type="caution">
    <text evidence="3">The sequence shown here is derived from an EMBL/GenBank/DDBJ whole genome shotgun (WGS) entry which is preliminary data.</text>
</comment>
<evidence type="ECO:0000256" key="2">
    <source>
        <dbReference type="SAM" id="SignalP"/>
    </source>
</evidence>
<dbReference type="AlphaFoldDB" id="A0A6N8DUE4"/>
<evidence type="ECO:0000256" key="1">
    <source>
        <dbReference type="SAM" id="Coils"/>
    </source>
</evidence>
<organism evidence="3 4">
    <name type="scientific">Rhodoblastus acidophilus</name>
    <name type="common">Rhodopseudomonas acidophila</name>
    <dbReference type="NCBI Taxonomy" id="1074"/>
    <lineage>
        <taxon>Bacteria</taxon>
        <taxon>Pseudomonadati</taxon>
        <taxon>Pseudomonadota</taxon>
        <taxon>Alphaproteobacteria</taxon>
        <taxon>Hyphomicrobiales</taxon>
        <taxon>Rhodoblastaceae</taxon>
        <taxon>Rhodoblastus</taxon>
    </lineage>
</organism>
<keyword evidence="1" id="KW-0175">Coiled coil</keyword>
<accession>A0A6N8DUE4</accession>
<dbReference type="RefSeq" id="WP_155447491.1">
    <property type="nucleotide sequence ID" value="NZ_JAOQNR010000021.1"/>
</dbReference>
<reference evidence="3 4" key="1">
    <citation type="submission" date="2019-11" db="EMBL/GenBank/DDBJ databases">
        <title>Whole-genome sequence of a Rhodoblastus acidophilus DSM 142.</title>
        <authorList>
            <person name="Kyndt J.A."/>
            <person name="Meyer T.E."/>
        </authorList>
    </citation>
    <scope>NUCLEOTIDE SEQUENCE [LARGE SCALE GENOMIC DNA]</scope>
    <source>
        <strain evidence="3 4">DSM 142</strain>
    </source>
</reference>
<feature type="chain" id="PRO_5027109314" evidence="2">
    <location>
        <begin position="24"/>
        <end position="123"/>
    </location>
</feature>
<proteinExistence type="predicted"/>